<dbReference type="PANTHER" id="PTHR23053:SF0">
    <property type="entry name" value="HYDROCEPHALUS-INDUCING PROTEIN HOMOLOG"/>
    <property type="match status" value="1"/>
</dbReference>
<feature type="non-terminal residue" evidence="2">
    <location>
        <position position="1"/>
    </location>
</feature>
<evidence type="ECO:0000313" key="2">
    <source>
        <dbReference type="EMBL" id="MED6268904.1"/>
    </source>
</evidence>
<gene>
    <name evidence="2" type="ORF">CHARACLAT_027553</name>
</gene>
<dbReference type="Proteomes" id="UP001352852">
    <property type="component" value="Unassembled WGS sequence"/>
</dbReference>
<accession>A0ABU7D419</accession>
<dbReference type="InterPro" id="IPR033305">
    <property type="entry name" value="Hydin-like"/>
</dbReference>
<dbReference type="PANTHER" id="PTHR23053">
    <property type="entry name" value="DLEC1 DELETED IN LUNG AND ESOPHAGEAL CANCER 1"/>
    <property type="match status" value="1"/>
</dbReference>
<sequence>GRTRVVPRESVSAKSTGSTFESRQDPPHRESSTRETCLNMGVFTVSPYTGNLQPGSQQQITVVCVAEQLGIWNQGLLIDISGRDPSDQPDGIPYRLFAEVCKPGIVVDPTSIFEEHYLCQNSSQLSSEQFCNAEGVFVLDEKRFIFNNVLVGRTARARFKLTNNNKVPCTLNLAIKYGGTKTPRQLEVFDLPTTTLNISNQSHAFAVVTFTPQAIRSYSAVFEAMVKGHCRSKHTFMSQTLEFQLTGKGILPSVCVLGPAGGNNTEKPVIQFGRALVGRRHTLPLVLLNDGNVVAEVQIDLVDKHGVFTIKAPADSTNDTVHLAQLQQIPASEGQLVHRATVRLDVNEQKRFEVSFCSTKSVTTETTMTVQVKDNQYSNTTIHVTGEAYQEIVSLDNISRSTQDGEDEVEDCKYQESFTMTNHSSSQVVRFEWPPSEPNITFSPKVGHVHAGCSKEVTITFCSSQPVTLKQPMRCKICQVTFKQPIEEVADWDDRHKTVKWQNASDMVSEESQQPEIKKVTETDPEPLCSVVEGSQSELDLEIRAVCDYSKFSCSSNTIQLKDTMVFQTRLHQ</sequence>
<protein>
    <submittedName>
        <fullName evidence="2">Uncharacterized protein</fullName>
    </submittedName>
</protein>
<dbReference type="InterPro" id="IPR013783">
    <property type="entry name" value="Ig-like_fold"/>
</dbReference>
<reference evidence="2 3" key="1">
    <citation type="submission" date="2021-06" db="EMBL/GenBank/DDBJ databases">
        <authorList>
            <person name="Palmer J.M."/>
        </authorList>
    </citation>
    <scope>NUCLEOTIDE SEQUENCE [LARGE SCALE GENOMIC DNA]</scope>
    <source>
        <strain evidence="2 3">CL_MEX2019</strain>
        <tissue evidence="2">Muscle</tissue>
    </source>
</reference>
<comment type="caution">
    <text evidence="2">The sequence shown here is derived from an EMBL/GenBank/DDBJ whole genome shotgun (WGS) entry which is preliminary data.</text>
</comment>
<organism evidence="2 3">
    <name type="scientific">Characodon lateralis</name>
    <dbReference type="NCBI Taxonomy" id="208331"/>
    <lineage>
        <taxon>Eukaryota</taxon>
        <taxon>Metazoa</taxon>
        <taxon>Chordata</taxon>
        <taxon>Craniata</taxon>
        <taxon>Vertebrata</taxon>
        <taxon>Euteleostomi</taxon>
        <taxon>Actinopterygii</taxon>
        <taxon>Neopterygii</taxon>
        <taxon>Teleostei</taxon>
        <taxon>Neoteleostei</taxon>
        <taxon>Acanthomorphata</taxon>
        <taxon>Ovalentaria</taxon>
        <taxon>Atherinomorphae</taxon>
        <taxon>Cyprinodontiformes</taxon>
        <taxon>Goodeidae</taxon>
        <taxon>Characodon</taxon>
    </lineage>
</organism>
<keyword evidence="3" id="KW-1185">Reference proteome</keyword>
<dbReference type="Gene3D" id="2.60.40.10">
    <property type="entry name" value="Immunoglobulins"/>
    <property type="match status" value="4"/>
</dbReference>
<name>A0ABU7D419_9TELE</name>
<feature type="compositionally biased region" description="Polar residues" evidence="1">
    <location>
        <begin position="12"/>
        <end position="21"/>
    </location>
</feature>
<dbReference type="EMBL" id="JAHUTJ010011691">
    <property type="protein sequence ID" value="MED6268904.1"/>
    <property type="molecule type" value="Genomic_DNA"/>
</dbReference>
<proteinExistence type="predicted"/>
<feature type="compositionally biased region" description="Basic and acidic residues" evidence="1">
    <location>
        <begin position="22"/>
        <end position="33"/>
    </location>
</feature>
<evidence type="ECO:0000313" key="3">
    <source>
        <dbReference type="Proteomes" id="UP001352852"/>
    </source>
</evidence>
<evidence type="ECO:0000256" key="1">
    <source>
        <dbReference type="SAM" id="MobiDB-lite"/>
    </source>
</evidence>
<feature type="region of interest" description="Disordered" evidence="1">
    <location>
        <begin position="1"/>
        <end position="34"/>
    </location>
</feature>